<keyword evidence="4" id="KW-0378">Hydrolase</keyword>
<dbReference type="Gene3D" id="3.90.132.10">
    <property type="entry name" value="Leishmanolysin , domain 2"/>
    <property type="match status" value="1"/>
</dbReference>
<keyword evidence="5" id="KW-0862">Zinc</keyword>
<evidence type="ECO:0000256" key="3">
    <source>
        <dbReference type="ARBA" id="ARBA00022723"/>
    </source>
</evidence>
<evidence type="ECO:0000256" key="5">
    <source>
        <dbReference type="ARBA" id="ARBA00022833"/>
    </source>
</evidence>
<protein>
    <submittedName>
        <fullName evidence="7">Leishmanolysin</fullName>
    </submittedName>
</protein>
<dbReference type="EMBL" id="FZNV01000002">
    <property type="protein sequence ID" value="SNR45802.1"/>
    <property type="molecule type" value="Genomic_DNA"/>
</dbReference>
<dbReference type="SUPFAM" id="SSF55486">
    <property type="entry name" value="Metalloproteases ('zincins'), catalytic domain"/>
    <property type="match status" value="1"/>
</dbReference>
<accession>A0ABY1SH34</accession>
<evidence type="ECO:0000256" key="6">
    <source>
        <dbReference type="ARBA" id="ARBA00023049"/>
    </source>
</evidence>
<evidence type="ECO:0000313" key="8">
    <source>
        <dbReference type="Proteomes" id="UP000198337"/>
    </source>
</evidence>
<dbReference type="PROSITE" id="PS51257">
    <property type="entry name" value="PROKAR_LIPOPROTEIN"/>
    <property type="match status" value="1"/>
</dbReference>
<evidence type="ECO:0000313" key="7">
    <source>
        <dbReference type="EMBL" id="SNR45802.1"/>
    </source>
</evidence>
<sequence>MKNTIKSSLKFIGCSMVFGSLLLTSCSHETGTNEILEPTDSQEFDFSLRTPSSDLIIIDDLGTDALKTTEAPGVDRGRFNITLSYLLPPTPRQQEVFEAAAARWERIIIKDEPSFTGTLPSAFEGLPPLVDEGVVDDIIIEVVLAPIDGSGGILGQAGPQFVRSDDFLTLSGVMFFDVADLDFLEELDLFEEVIVHEMGHVLGIGTLWNTVPIGFDRTLRGGDDSNPYFLGKKANVFWNAEGGTLELPVEGDFGPGTALGHWDEEVLNNELMTGFLNLGENPLSRITAGSMKDLGYGAASVGESYDLPKGSPGVAAKSNPTGLHIGSMETLLQPIGIVNMKK</sequence>
<evidence type="ECO:0000256" key="4">
    <source>
        <dbReference type="ARBA" id="ARBA00022801"/>
    </source>
</evidence>
<reference evidence="7 8" key="1">
    <citation type="submission" date="2017-06" db="EMBL/GenBank/DDBJ databases">
        <authorList>
            <person name="Varghese N."/>
            <person name="Submissions S."/>
        </authorList>
    </citation>
    <scope>NUCLEOTIDE SEQUENCE [LARGE SCALE GENOMIC DNA]</scope>
    <source>
        <strain evidence="7 8">DSM 19840</strain>
    </source>
</reference>
<name>A0ABY1SH34_9FLAO</name>
<comment type="cofactor">
    <cofactor evidence="1">
        <name>Zn(2+)</name>
        <dbReference type="ChEBI" id="CHEBI:29105"/>
    </cofactor>
</comment>
<keyword evidence="3" id="KW-0479">Metal-binding</keyword>
<organism evidence="7 8">
    <name type="scientific">Maribacter sedimenticola</name>
    <dbReference type="NCBI Taxonomy" id="228956"/>
    <lineage>
        <taxon>Bacteria</taxon>
        <taxon>Pseudomonadati</taxon>
        <taxon>Bacteroidota</taxon>
        <taxon>Flavobacteriia</taxon>
        <taxon>Flavobacteriales</taxon>
        <taxon>Flavobacteriaceae</taxon>
        <taxon>Maribacter</taxon>
    </lineage>
</organism>
<keyword evidence="8" id="KW-1185">Reference proteome</keyword>
<evidence type="ECO:0000256" key="2">
    <source>
        <dbReference type="ARBA" id="ARBA00022670"/>
    </source>
</evidence>
<dbReference type="Pfam" id="PF01457">
    <property type="entry name" value="Peptidase_M8"/>
    <property type="match status" value="1"/>
</dbReference>
<keyword evidence="6" id="KW-0482">Metalloprotease</keyword>
<keyword evidence="2" id="KW-0645">Protease</keyword>
<dbReference type="RefSeq" id="WP_089260323.1">
    <property type="nucleotide sequence ID" value="NZ_FZNV01000002.1"/>
</dbReference>
<dbReference type="InterPro" id="IPR001577">
    <property type="entry name" value="Peptidase_M8"/>
</dbReference>
<gene>
    <name evidence="7" type="ORF">SAMN04488009_1887</name>
</gene>
<comment type="caution">
    <text evidence="7">The sequence shown here is derived from an EMBL/GenBank/DDBJ whole genome shotgun (WGS) entry which is preliminary data.</text>
</comment>
<dbReference type="Proteomes" id="UP000198337">
    <property type="component" value="Unassembled WGS sequence"/>
</dbReference>
<evidence type="ECO:0000256" key="1">
    <source>
        <dbReference type="ARBA" id="ARBA00001947"/>
    </source>
</evidence>
<proteinExistence type="predicted"/>